<evidence type="ECO:0000259" key="2">
    <source>
        <dbReference type="Pfam" id="PF20151"/>
    </source>
</evidence>
<dbReference type="EMBL" id="CAVNYO010000421">
    <property type="protein sequence ID" value="CAK5277908.1"/>
    <property type="molecule type" value="Genomic_DNA"/>
</dbReference>
<gene>
    <name evidence="3" type="ORF">MYCIT1_LOCUS27078</name>
</gene>
<comment type="caution">
    <text evidence="3">The sequence shown here is derived from an EMBL/GenBank/DDBJ whole genome shotgun (WGS) entry which is preliminary data.</text>
</comment>
<evidence type="ECO:0000256" key="1">
    <source>
        <dbReference type="SAM" id="Phobius"/>
    </source>
</evidence>
<protein>
    <recommendedName>
        <fullName evidence="2">DUF6533 domain-containing protein</fullName>
    </recommendedName>
</protein>
<feature type="transmembrane region" description="Helical" evidence="1">
    <location>
        <begin position="182"/>
        <end position="201"/>
    </location>
</feature>
<dbReference type="InterPro" id="IPR045340">
    <property type="entry name" value="DUF6533"/>
</dbReference>
<accession>A0AAD2HND1</accession>
<keyword evidence="1" id="KW-1133">Transmembrane helix</keyword>
<feature type="transmembrane region" description="Helical" evidence="1">
    <location>
        <begin position="280"/>
        <end position="301"/>
    </location>
</feature>
<dbReference type="AlphaFoldDB" id="A0AAD2HND1"/>
<evidence type="ECO:0000313" key="4">
    <source>
        <dbReference type="Proteomes" id="UP001295794"/>
    </source>
</evidence>
<feature type="domain" description="DUF6533" evidence="2">
    <location>
        <begin position="91"/>
        <end position="133"/>
    </location>
</feature>
<keyword evidence="4" id="KW-1185">Reference proteome</keyword>
<dbReference type="Pfam" id="PF20151">
    <property type="entry name" value="DUF6533"/>
    <property type="match status" value="1"/>
</dbReference>
<reference evidence="3" key="1">
    <citation type="submission" date="2023-11" db="EMBL/GenBank/DDBJ databases">
        <authorList>
            <person name="De Vega J J."/>
            <person name="De Vega J J."/>
        </authorList>
    </citation>
    <scope>NUCLEOTIDE SEQUENCE</scope>
</reference>
<dbReference type="Proteomes" id="UP001295794">
    <property type="component" value="Unassembled WGS sequence"/>
</dbReference>
<sequence length="381" mass="42895">MVISCGWGFASFSAPPCPIPRRELPHADPRGSTPAAHCARSKRKAMETEDAVQIQNAMYVRPSSESITAFSFPLRTADPDWFRSTARVLVVIPYTVLVYDYFLTIQLEVSGFWTTSFTWGSFFFYLNRYSSLLGTIPVVVQFWLTTTDPGKIPVPDDSFREIKHTRLMPVLRCHSLRMYHQYFALISQVLVACILIMRTYALYSKNKLVLGVMITITLSAFASAMTLLLTGNNESTLSPELQVYGCPFATAHAKYVPSLVSSWLIRLADSSRQEHTIHSGLAEAWAGMLVFDSMIFVLTLYKALSIETRRGDLLTVLVRDGTIYFGLILVANAINIGTYTVEFSMIGICIRCPDSLCTDGQPLHSRERHKRDEHNVLRDHP</sequence>
<evidence type="ECO:0000313" key="3">
    <source>
        <dbReference type="EMBL" id="CAK5277908.1"/>
    </source>
</evidence>
<feature type="transmembrane region" description="Helical" evidence="1">
    <location>
        <begin position="208"/>
        <end position="229"/>
    </location>
</feature>
<keyword evidence="1" id="KW-0472">Membrane</keyword>
<name>A0AAD2HND1_9AGAR</name>
<keyword evidence="1" id="KW-0812">Transmembrane</keyword>
<organism evidence="3 4">
    <name type="scientific">Mycena citricolor</name>
    <dbReference type="NCBI Taxonomy" id="2018698"/>
    <lineage>
        <taxon>Eukaryota</taxon>
        <taxon>Fungi</taxon>
        <taxon>Dikarya</taxon>
        <taxon>Basidiomycota</taxon>
        <taxon>Agaricomycotina</taxon>
        <taxon>Agaricomycetes</taxon>
        <taxon>Agaricomycetidae</taxon>
        <taxon>Agaricales</taxon>
        <taxon>Marasmiineae</taxon>
        <taxon>Mycenaceae</taxon>
        <taxon>Mycena</taxon>
    </lineage>
</organism>
<proteinExistence type="predicted"/>
<feature type="transmembrane region" description="Helical" evidence="1">
    <location>
        <begin position="321"/>
        <end position="341"/>
    </location>
</feature>